<keyword evidence="3" id="KW-0812">Transmembrane</keyword>
<keyword evidence="1" id="KW-0677">Repeat</keyword>
<reference evidence="6" key="1">
    <citation type="submission" date="2019-03" db="EMBL/GenBank/DDBJ databases">
        <title>Weissella sp. 26KH-42 Genome sequencing.</title>
        <authorList>
            <person name="Heo J."/>
            <person name="Kim S.-J."/>
            <person name="Kim J.-S."/>
            <person name="Hong S.-B."/>
            <person name="Kwon S.-W."/>
        </authorList>
    </citation>
    <scope>NUCLEOTIDE SEQUENCE [LARGE SCALE GENOMIC DNA]</scope>
    <source>
        <strain evidence="6">26KH-42</strain>
    </source>
</reference>
<dbReference type="PANTHER" id="PTHR45661:SF3">
    <property type="entry name" value="IG-LIKE DOMAIN-CONTAINING PROTEIN"/>
    <property type="match status" value="1"/>
</dbReference>
<dbReference type="InterPro" id="IPR053139">
    <property type="entry name" value="Surface_bspA-like"/>
</dbReference>
<keyword evidence="3" id="KW-0472">Membrane</keyword>
<feature type="domain" description="MucBP" evidence="4">
    <location>
        <begin position="400"/>
        <end position="472"/>
    </location>
</feature>
<feature type="compositionally biased region" description="Polar residues" evidence="2">
    <location>
        <begin position="656"/>
        <end position="689"/>
    </location>
</feature>
<dbReference type="Gene3D" id="3.80.10.10">
    <property type="entry name" value="Ribonuclease Inhibitor"/>
    <property type="match status" value="1"/>
</dbReference>
<evidence type="ECO:0000313" key="6">
    <source>
        <dbReference type="Proteomes" id="UP000292886"/>
    </source>
</evidence>
<dbReference type="PANTHER" id="PTHR45661">
    <property type="entry name" value="SURFACE ANTIGEN"/>
    <property type="match status" value="1"/>
</dbReference>
<dbReference type="OrthoDB" id="2456723at2"/>
<dbReference type="Pfam" id="PF06458">
    <property type="entry name" value="MucBP"/>
    <property type="match status" value="1"/>
</dbReference>
<dbReference type="AlphaFoldDB" id="A0A4P6YT42"/>
<dbReference type="InterPro" id="IPR032675">
    <property type="entry name" value="LRR_dom_sf"/>
</dbReference>
<name>A0A4P6YT42_9LACO</name>
<dbReference type="InterPro" id="IPR026906">
    <property type="entry name" value="LRR_5"/>
</dbReference>
<organism evidence="5 6">
    <name type="scientific">Periweissella cryptocerci</name>
    <dbReference type="NCBI Taxonomy" id="2506420"/>
    <lineage>
        <taxon>Bacteria</taxon>
        <taxon>Bacillati</taxon>
        <taxon>Bacillota</taxon>
        <taxon>Bacilli</taxon>
        <taxon>Lactobacillales</taxon>
        <taxon>Lactobacillaceae</taxon>
        <taxon>Periweissella</taxon>
    </lineage>
</organism>
<dbReference type="SUPFAM" id="SSF52058">
    <property type="entry name" value="L domain-like"/>
    <property type="match status" value="1"/>
</dbReference>
<evidence type="ECO:0000259" key="4">
    <source>
        <dbReference type="Pfam" id="PF06458"/>
    </source>
</evidence>
<protein>
    <recommendedName>
        <fullName evidence="4">MucBP domain-containing protein</fullName>
    </recommendedName>
</protein>
<dbReference type="EMBL" id="CP037940">
    <property type="protein sequence ID" value="QBO35904.1"/>
    <property type="molecule type" value="Genomic_DNA"/>
</dbReference>
<feature type="compositionally biased region" description="Low complexity" evidence="2">
    <location>
        <begin position="567"/>
        <end position="614"/>
    </location>
</feature>
<gene>
    <name evidence="5" type="ORF">EQG49_05240</name>
</gene>
<dbReference type="Pfam" id="PF13306">
    <property type="entry name" value="LRR_5"/>
    <property type="match status" value="2"/>
</dbReference>
<accession>A0A4P6YT42</accession>
<dbReference type="InterPro" id="IPR009459">
    <property type="entry name" value="MucBP_dom"/>
</dbReference>
<dbReference type="Gene3D" id="3.10.20.320">
    <property type="entry name" value="Putative peptidoglycan bound protein (lpxtg motif)"/>
    <property type="match status" value="1"/>
</dbReference>
<dbReference type="Proteomes" id="UP000292886">
    <property type="component" value="Chromosome"/>
</dbReference>
<evidence type="ECO:0000313" key="5">
    <source>
        <dbReference type="EMBL" id="QBO35904.1"/>
    </source>
</evidence>
<evidence type="ECO:0000256" key="1">
    <source>
        <dbReference type="ARBA" id="ARBA00022737"/>
    </source>
</evidence>
<feature type="transmembrane region" description="Helical" evidence="3">
    <location>
        <begin position="700"/>
        <end position="718"/>
    </location>
</feature>
<sequence>MTNDKELHHNFYRITEHLNGKHFLYAGLATTTLIGGMGATPIALADKPAANATELVTTAVPTKTKTKNKRYGSSWSDTGQAYNFTAADFVVEHGVITGMDDSFFETVEAWSEYSPWNGEITFPAEFATTIKGIGPSALSMEALTAVDINSLTALEFIGDGAFSGAYYLEKIDLSNLQHLKKIGNSAFGDLGGATSITLNNLPNLTTIDDYAFAYSMNWGWMDNVDYSGTITLTNLPKLTSIGSYALGGCEHLTSVTLDGLDSLKVLPEDLLSDNPELTNVTLNNLPKVQRIEDTFLGNTALQTLTLTNMPDLIYIGRYVYDANERDDDGYGAFNQLIVGNLNSALTVEENAFEMPHPGGIVIPLNGDGDVLTAQKFLTSINELNNDNQFTGSRKWELGGTVTYKYVDQDGQVITFGTDRTPVKAFTVSGKVGTKYDLPATPTIAGYGKPTLVSGTENGAIGIGMNEIVYQYEGATSEFTIYRVDTNDKNIVPPEKISGFTNDILDLDDMQLAIAGYDFQELNSTSLSRAVGDFSWQAVPDSFGKQLTLGANAGRSYKFVYAKTAVKNNDSNSSNNSSNSSSTSNTNNSNNNSAGNSSSQSSSTAGTSSSAASSSTDKKNDDNTAKSSSTSTTNDPTGLPVTGGNSTGTSGIGNTNADTSRSSNTRYIPLSTDSGFNTPTSSIRGNDTKNLPQSGYVVNRVLPVIGAIALAGVIGLYAFSKKRKL</sequence>
<feature type="region of interest" description="Disordered" evidence="2">
    <location>
        <begin position="567"/>
        <end position="689"/>
    </location>
</feature>
<feature type="compositionally biased region" description="Low complexity" evidence="2">
    <location>
        <begin position="641"/>
        <end position="655"/>
    </location>
</feature>
<feature type="compositionally biased region" description="Low complexity" evidence="2">
    <location>
        <begin position="624"/>
        <end position="634"/>
    </location>
</feature>
<dbReference type="KEGG" id="wei:EQG49_05240"/>
<keyword evidence="6" id="KW-1185">Reference proteome</keyword>
<proteinExistence type="predicted"/>
<keyword evidence="3" id="KW-1133">Transmembrane helix</keyword>
<dbReference type="RefSeq" id="WP_133362983.1">
    <property type="nucleotide sequence ID" value="NZ_CP037940.1"/>
</dbReference>
<evidence type="ECO:0000256" key="3">
    <source>
        <dbReference type="SAM" id="Phobius"/>
    </source>
</evidence>
<evidence type="ECO:0000256" key="2">
    <source>
        <dbReference type="SAM" id="MobiDB-lite"/>
    </source>
</evidence>